<feature type="transmembrane region" description="Helical" evidence="1">
    <location>
        <begin position="66"/>
        <end position="88"/>
    </location>
</feature>
<evidence type="ECO:0000313" key="3">
    <source>
        <dbReference type="Proteomes" id="UP000777438"/>
    </source>
</evidence>
<keyword evidence="1" id="KW-0812">Transmembrane</keyword>
<gene>
    <name evidence="2" type="ORF">B0T10DRAFT_567302</name>
</gene>
<feature type="transmembrane region" description="Helical" evidence="1">
    <location>
        <begin position="100"/>
        <end position="124"/>
    </location>
</feature>
<name>A0A9P8VRF4_9HYPO</name>
<keyword evidence="3" id="KW-1185">Reference proteome</keyword>
<dbReference type="OrthoDB" id="4977308at2759"/>
<proteinExistence type="predicted"/>
<feature type="transmembrane region" description="Helical" evidence="1">
    <location>
        <begin position="12"/>
        <end position="39"/>
    </location>
</feature>
<protein>
    <submittedName>
        <fullName evidence="2">Uncharacterized protein</fullName>
    </submittedName>
</protein>
<dbReference type="AlphaFoldDB" id="A0A9P8VRF4"/>
<evidence type="ECO:0000313" key="2">
    <source>
        <dbReference type="EMBL" id="KAH6874375.1"/>
    </source>
</evidence>
<evidence type="ECO:0000256" key="1">
    <source>
        <dbReference type="SAM" id="Phobius"/>
    </source>
</evidence>
<feature type="transmembrane region" description="Helical" evidence="1">
    <location>
        <begin position="152"/>
        <end position="177"/>
    </location>
</feature>
<keyword evidence="1" id="KW-0472">Membrane</keyword>
<sequence>MKATREMISAAATVAVYLVRFIQLGSVVIAGFGVCYLVWMHNHHYCSWYGCNGVRLDPTSVPVGEVLFIIASILVTLEWMLFGGSLAFQARTGKSSLVDTFTQFAFACFTLFVYSIGLVAFVSIPTVRATWPYCYNIWDNRVFEPPEKYFCILTQTAVTCGLISWIMTMLVALLNLVEFRKDSGIGGIRLGDDTQLPTESDAVLIQDRVVNESS</sequence>
<dbReference type="EMBL" id="JAGPYM010000039">
    <property type="protein sequence ID" value="KAH6874375.1"/>
    <property type="molecule type" value="Genomic_DNA"/>
</dbReference>
<keyword evidence="1" id="KW-1133">Transmembrane helix</keyword>
<dbReference type="Proteomes" id="UP000777438">
    <property type="component" value="Unassembled WGS sequence"/>
</dbReference>
<comment type="caution">
    <text evidence="2">The sequence shown here is derived from an EMBL/GenBank/DDBJ whole genome shotgun (WGS) entry which is preliminary data.</text>
</comment>
<organism evidence="2 3">
    <name type="scientific">Thelonectria olida</name>
    <dbReference type="NCBI Taxonomy" id="1576542"/>
    <lineage>
        <taxon>Eukaryota</taxon>
        <taxon>Fungi</taxon>
        <taxon>Dikarya</taxon>
        <taxon>Ascomycota</taxon>
        <taxon>Pezizomycotina</taxon>
        <taxon>Sordariomycetes</taxon>
        <taxon>Hypocreomycetidae</taxon>
        <taxon>Hypocreales</taxon>
        <taxon>Nectriaceae</taxon>
        <taxon>Thelonectria</taxon>
    </lineage>
</organism>
<reference evidence="2 3" key="1">
    <citation type="journal article" date="2021" name="Nat. Commun.">
        <title>Genetic determinants of endophytism in the Arabidopsis root mycobiome.</title>
        <authorList>
            <person name="Mesny F."/>
            <person name="Miyauchi S."/>
            <person name="Thiergart T."/>
            <person name="Pickel B."/>
            <person name="Atanasova L."/>
            <person name="Karlsson M."/>
            <person name="Huettel B."/>
            <person name="Barry K.W."/>
            <person name="Haridas S."/>
            <person name="Chen C."/>
            <person name="Bauer D."/>
            <person name="Andreopoulos W."/>
            <person name="Pangilinan J."/>
            <person name="LaButti K."/>
            <person name="Riley R."/>
            <person name="Lipzen A."/>
            <person name="Clum A."/>
            <person name="Drula E."/>
            <person name="Henrissat B."/>
            <person name="Kohler A."/>
            <person name="Grigoriev I.V."/>
            <person name="Martin F.M."/>
            <person name="Hacquard S."/>
        </authorList>
    </citation>
    <scope>NUCLEOTIDE SEQUENCE [LARGE SCALE GENOMIC DNA]</scope>
    <source>
        <strain evidence="2 3">MPI-CAGE-CH-0241</strain>
    </source>
</reference>
<accession>A0A9P8VRF4</accession>